<accession>A0A6S6T5I1</accession>
<protein>
    <submittedName>
        <fullName evidence="1">Uncharacterized protein</fullName>
    </submittedName>
</protein>
<name>A0A6S6T5I1_9BACT</name>
<evidence type="ECO:0000313" key="1">
    <source>
        <dbReference type="EMBL" id="CAA6810373.1"/>
    </source>
</evidence>
<dbReference type="AlphaFoldDB" id="A0A6S6T5I1"/>
<reference evidence="1" key="1">
    <citation type="submission" date="2020-01" db="EMBL/GenBank/DDBJ databases">
        <authorList>
            <person name="Meier V. D."/>
            <person name="Meier V D."/>
        </authorList>
    </citation>
    <scope>NUCLEOTIDE SEQUENCE</scope>
    <source>
        <strain evidence="1">HLG_WM_MAG_03</strain>
    </source>
</reference>
<organism evidence="1">
    <name type="scientific">uncultured Sulfurovum sp</name>
    <dbReference type="NCBI Taxonomy" id="269237"/>
    <lineage>
        <taxon>Bacteria</taxon>
        <taxon>Pseudomonadati</taxon>
        <taxon>Campylobacterota</taxon>
        <taxon>Epsilonproteobacteria</taxon>
        <taxon>Campylobacterales</taxon>
        <taxon>Sulfurovaceae</taxon>
        <taxon>Sulfurovum</taxon>
        <taxon>environmental samples</taxon>
    </lineage>
</organism>
<proteinExistence type="predicted"/>
<dbReference type="EMBL" id="CACVAR010000201">
    <property type="protein sequence ID" value="CAA6810373.1"/>
    <property type="molecule type" value="Genomic_DNA"/>
</dbReference>
<sequence length="166" mass="18986">MAITKIITINQIIQMFTDFQEKHIQLQSIGYGPTYNISTTTSVEYPLLWITHKNTSRFELKNRNITPVLSLTFIILDIINDQNDSKVINGIDSSNEQEVTSDTYQIAQDLVSYISTELTKYGVKIREDFGATLEPVYNETEDKASGWMIDIDLQLVHSNCIYPTKL</sequence>
<gene>
    <name evidence="1" type="ORF">HELGO_WM16079</name>
</gene>